<protein>
    <recommendedName>
        <fullName evidence="2">RING-type E3 ubiquitin transferase</fullName>
        <ecNumber evidence="2">2.3.2.27</ecNumber>
    </recommendedName>
</protein>
<dbReference type="Gene3D" id="3.30.40.10">
    <property type="entry name" value="Zinc/RING finger domain, C3HC4 (zinc finger)"/>
    <property type="match status" value="1"/>
</dbReference>
<dbReference type="EMBL" id="CM007651">
    <property type="protein sequence ID" value="ONI33030.1"/>
    <property type="molecule type" value="Genomic_DNA"/>
</dbReference>
<keyword evidence="12" id="KW-1185">Reference proteome</keyword>
<dbReference type="Pfam" id="PF13639">
    <property type="entry name" value="zf-RING_2"/>
    <property type="match status" value="1"/>
</dbReference>
<feature type="domain" description="RING-type" evidence="10">
    <location>
        <begin position="237"/>
        <end position="278"/>
    </location>
</feature>
<dbReference type="Pfam" id="PF07082">
    <property type="entry name" value="DUF1350"/>
    <property type="match status" value="1"/>
</dbReference>
<dbReference type="SMART" id="SM00184">
    <property type="entry name" value="RING"/>
    <property type="match status" value="1"/>
</dbReference>
<dbReference type="Proteomes" id="UP000006882">
    <property type="component" value="Chromosome G1"/>
</dbReference>
<dbReference type="Gramene" id="ONI33030">
    <property type="protein sequence ID" value="ONI33030"/>
    <property type="gene ID" value="PRUPE_1G401200"/>
</dbReference>
<dbReference type="GO" id="GO:0061630">
    <property type="term" value="F:ubiquitin protein ligase activity"/>
    <property type="evidence" value="ECO:0007669"/>
    <property type="project" value="UniProtKB-EC"/>
</dbReference>
<evidence type="ECO:0000256" key="3">
    <source>
        <dbReference type="ARBA" id="ARBA00022679"/>
    </source>
</evidence>
<proteinExistence type="predicted"/>
<evidence type="ECO:0000256" key="2">
    <source>
        <dbReference type="ARBA" id="ARBA00012483"/>
    </source>
</evidence>
<evidence type="ECO:0000256" key="7">
    <source>
        <dbReference type="ARBA" id="ARBA00022833"/>
    </source>
</evidence>
<dbReference type="FunFam" id="3.30.40.10:FF:000127">
    <property type="entry name" value="E3 ubiquitin-protein ligase RNF181"/>
    <property type="match status" value="1"/>
</dbReference>
<gene>
    <name evidence="11" type="ORF">PRUPE_1G401200</name>
</gene>
<sequence>MEFKSKDEKRLEQRLKELHKDVSKKQKFEDAVVSLNSLLRDHYASASPSLRKLYYGVVCRVATVLKTRYTSPGFWASGLALFRLAQSLVSDPAEKAHLLSCISEAQQVVHQENDPPQPSSSPNQGYLFEGHLTVDREPPQPQWLVQSNLMTAALAAGSSSVPGRPESGNDDSNNSESAVNLLQSLIDNLDSVFPPGIMDDVRAAPRVPPASKRVVANLPVITITEEVLKKLGEEAECAICKENLVVNDKMQELPCKHTFHPPCLKPWLDEHNSCPICRHELQTDDHAYESWKEREREAEEDRKGAANAVRGGEYIYLTELLAKDGFLVISVPYNVTFDHVQAAAQVYERFNACLDTILASGLPNANLSPAQLAQLPVFSVGHSNGALLQVLAGSYFSDKVPKANAIIAYNNRPATEAVPYFEQLGPLVNQMVPIVEASPVSSMARTASGDAWKALVDAAGAMLPDNQETLSSLTKFVDQLPSVLNEVTQGISEFKPTPSENRVFFKSSYNVKHTLLVKFNFDAIDETYTLEETLKPRVESIGGTLEKVEISGNHITPCIQEPKWQVGNVYTPADAVAQSLKTLSLNDVRVLSRTISDWFRGFED</sequence>
<dbReference type="GO" id="GO:0008270">
    <property type="term" value="F:zinc ion binding"/>
    <property type="evidence" value="ECO:0007669"/>
    <property type="project" value="UniProtKB-KW"/>
</dbReference>
<keyword evidence="3" id="KW-0808">Transferase</keyword>
<evidence type="ECO:0000259" key="10">
    <source>
        <dbReference type="PROSITE" id="PS50089"/>
    </source>
</evidence>
<evidence type="ECO:0000256" key="9">
    <source>
        <dbReference type="SAM" id="MobiDB-lite"/>
    </source>
</evidence>
<keyword evidence="7" id="KW-0862">Zinc</keyword>
<dbReference type="InterPro" id="IPR001841">
    <property type="entry name" value="Znf_RING"/>
</dbReference>
<dbReference type="PANTHER" id="PTHR34127">
    <property type="entry name" value="OS04G0405600 PROTEIN"/>
    <property type="match status" value="1"/>
</dbReference>
<evidence type="ECO:0000256" key="4">
    <source>
        <dbReference type="ARBA" id="ARBA00022723"/>
    </source>
</evidence>
<comment type="catalytic activity">
    <reaction evidence="1">
        <text>S-ubiquitinyl-[E2 ubiquitin-conjugating enzyme]-L-cysteine + [acceptor protein]-L-lysine = [E2 ubiquitin-conjugating enzyme]-L-cysteine + N(6)-ubiquitinyl-[acceptor protein]-L-lysine.</text>
        <dbReference type="EC" id="2.3.2.27"/>
    </reaction>
</comment>
<name>A0A251RBA2_PRUPE</name>
<dbReference type="STRING" id="3760.A0A251RBA2"/>
<evidence type="ECO:0000256" key="6">
    <source>
        <dbReference type="ARBA" id="ARBA00022786"/>
    </source>
</evidence>
<accession>A0A251RBA2</accession>
<dbReference type="InterPro" id="IPR013083">
    <property type="entry name" value="Znf_RING/FYVE/PHD"/>
</dbReference>
<feature type="region of interest" description="Disordered" evidence="9">
    <location>
        <begin position="155"/>
        <end position="176"/>
    </location>
</feature>
<dbReference type="AlphaFoldDB" id="A0A251RBA2"/>
<dbReference type="GO" id="GO:0016567">
    <property type="term" value="P:protein ubiquitination"/>
    <property type="evidence" value="ECO:0007669"/>
    <property type="project" value="UniProtKB-ARBA"/>
</dbReference>
<dbReference type="EC" id="2.3.2.27" evidence="2"/>
<organism evidence="11 12">
    <name type="scientific">Prunus persica</name>
    <name type="common">Peach</name>
    <name type="synonym">Amygdalus persica</name>
    <dbReference type="NCBI Taxonomy" id="3760"/>
    <lineage>
        <taxon>Eukaryota</taxon>
        <taxon>Viridiplantae</taxon>
        <taxon>Streptophyta</taxon>
        <taxon>Embryophyta</taxon>
        <taxon>Tracheophyta</taxon>
        <taxon>Spermatophyta</taxon>
        <taxon>Magnoliopsida</taxon>
        <taxon>eudicotyledons</taxon>
        <taxon>Gunneridae</taxon>
        <taxon>Pentapetalae</taxon>
        <taxon>rosids</taxon>
        <taxon>fabids</taxon>
        <taxon>Rosales</taxon>
        <taxon>Rosaceae</taxon>
        <taxon>Amygdaloideae</taxon>
        <taxon>Amygdaleae</taxon>
        <taxon>Prunus</taxon>
    </lineage>
</organism>
<evidence type="ECO:0000313" key="11">
    <source>
        <dbReference type="EMBL" id="ONI33030.1"/>
    </source>
</evidence>
<dbReference type="SUPFAM" id="SSF57850">
    <property type="entry name" value="RING/U-box"/>
    <property type="match status" value="1"/>
</dbReference>
<reference evidence="11 12" key="1">
    <citation type="journal article" date="2013" name="Nat. Genet.">
        <title>The high-quality draft genome of peach (Prunus persica) identifies unique patterns of genetic diversity, domestication and genome evolution.</title>
        <authorList>
            <consortium name="International Peach Genome Initiative"/>
            <person name="Verde I."/>
            <person name="Abbott A.G."/>
            <person name="Scalabrin S."/>
            <person name="Jung S."/>
            <person name="Shu S."/>
            <person name="Marroni F."/>
            <person name="Zhebentyayeva T."/>
            <person name="Dettori M.T."/>
            <person name="Grimwood J."/>
            <person name="Cattonaro F."/>
            <person name="Zuccolo A."/>
            <person name="Rossini L."/>
            <person name="Jenkins J."/>
            <person name="Vendramin E."/>
            <person name="Meisel L.A."/>
            <person name="Decroocq V."/>
            <person name="Sosinski B."/>
            <person name="Prochnik S."/>
            <person name="Mitros T."/>
            <person name="Policriti A."/>
            <person name="Cipriani G."/>
            <person name="Dondini L."/>
            <person name="Ficklin S."/>
            <person name="Goodstein D.M."/>
            <person name="Xuan P."/>
            <person name="Del Fabbro C."/>
            <person name="Aramini V."/>
            <person name="Copetti D."/>
            <person name="Gonzalez S."/>
            <person name="Horner D.S."/>
            <person name="Falchi R."/>
            <person name="Lucas S."/>
            <person name="Mica E."/>
            <person name="Maldonado J."/>
            <person name="Lazzari B."/>
            <person name="Bielenberg D."/>
            <person name="Pirona R."/>
            <person name="Miculan M."/>
            <person name="Barakat A."/>
            <person name="Testolin R."/>
            <person name="Stella A."/>
            <person name="Tartarini S."/>
            <person name="Tonutti P."/>
            <person name="Arus P."/>
            <person name="Orellana A."/>
            <person name="Wells C."/>
            <person name="Main D."/>
            <person name="Vizzotto G."/>
            <person name="Silva H."/>
            <person name="Salamini F."/>
            <person name="Schmutz J."/>
            <person name="Morgante M."/>
            <person name="Rokhsar D.S."/>
        </authorList>
    </citation>
    <scope>NUCLEOTIDE SEQUENCE [LARGE SCALE GENOMIC DNA]</scope>
    <source>
        <strain evidence="12">cv. Nemared</strain>
    </source>
</reference>
<dbReference type="PANTHER" id="PTHR34127:SF3">
    <property type="entry name" value="INITIATION FACTOR 4F SUBUNIT (DUF1350)"/>
    <property type="match status" value="1"/>
</dbReference>
<keyword evidence="6" id="KW-0833">Ubl conjugation pathway</keyword>
<dbReference type="CDD" id="cd16667">
    <property type="entry name" value="RING-H2_RNF126-like"/>
    <property type="match status" value="1"/>
</dbReference>
<dbReference type="eggNOG" id="KOG0800">
    <property type="taxonomic scope" value="Eukaryota"/>
</dbReference>
<dbReference type="PROSITE" id="PS50089">
    <property type="entry name" value="ZF_RING_2"/>
    <property type="match status" value="1"/>
</dbReference>
<dbReference type="InterPro" id="IPR010765">
    <property type="entry name" value="DUF1350"/>
</dbReference>
<evidence type="ECO:0000256" key="1">
    <source>
        <dbReference type="ARBA" id="ARBA00000900"/>
    </source>
</evidence>
<evidence type="ECO:0000256" key="5">
    <source>
        <dbReference type="ARBA" id="ARBA00022771"/>
    </source>
</evidence>
<keyword evidence="5 8" id="KW-0863">Zinc-finger</keyword>
<evidence type="ECO:0000256" key="8">
    <source>
        <dbReference type="PROSITE-ProRule" id="PRU00175"/>
    </source>
</evidence>
<evidence type="ECO:0000313" key="12">
    <source>
        <dbReference type="Proteomes" id="UP000006882"/>
    </source>
</evidence>
<keyword evidence="4" id="KW-0479">Metal-binding</keyword>